<evidence type="ECO:0000313" key="5">
    <source>
        <dbReference type="EMBL" id="KKC32520.1"/>
    </source>
</evidence>
<dbReference type="PANTHER" id="PTHR10668:SF105">
    <property type="entry name" value="DEHYDROGENASE-RELATED"/>
    <property type="match status" value="1"/>
</dbReference>
<feature type="domain" description="Amine oxidase" evidence="4">
    <location>
        <begin position="15"/>
        <end position="333"/>
    </location>
</feature>
<dbReference type="OrthoDB" id="9774675at2"/>
<gene>
    <name evidence="6" type="ORF">SAMN04488059_13423</name>
    <name evidence="5" type="ORF">WH91_13475</name>
</gene>
<dbReference type="Proteomes" id="UP000033519">
    <property type="component" value="Unassembled WGS sequence"/>
</dbReference>
<evidence type="ECO:0000256" key="2">
    <source>
        <dbReference type="ARBA" id="ARBA00038825"/>
    </source>
</evidence>
<keyword evidence="7" id="KW-1185">Reference proteome</keyword>
<evidence type="ECO:0000259" key="4">
    <source>
        <dbReference type="Pfam" id="PF01593"/>
    </source>
</evidence>
<proteinExistence type="predicted"/>
<dbReference type="GO" id="GO:0016491">
    <property type="term" value="F:oxidoreductase activity"/>
    <property type="evidence" value="ECO:0007669"/>
    <property type="project" value="InterPro"/>
</dbReference>
<dbReference type="Pfam" id="PF01593">
    <property type="entry name" value="Amino_oxidase"/>
    <property type="match status" value="1"/>
</dbReference>
<dbReference type="SUPFAM" id="SSF51905">
    <property type="entry name" value="FAD/NAD(P)-binding domain"/>
    <property type="match status" value="1"/>
</dbReference>
<reference evidence="6 8" key="2">
    <citation type="submission" date="2016-10" db="EMBL/GenBank/DDBJ databases">
        <authorList>
            <person name="de Groot N.N."/>
        </authorList>
    </citation>
    <scope>NUCLEOTIDE SEQUENCE [LARGE SCALE GENOMIC DNA]</scope>
    <source>
        <strain evidence="6 8">CGMCC 1.10210</strain>
    </source>
</reference>
<dbReference type="RefSeq" id="WP_046171530.1">
    <property type="nucleotide sequence ID" value="NZ_FOMB01000034.1"/>
</dbReference>
<dbReference type="InterPro" id="IPR002937">
    <property type="entry name" value="Amino_oxidase"/>
</dbReference>
<evidence type="ECO:0000256" key="1">
    <source>
        <dbReference type="ARBA" id="ARBA00037217"/>
    </source>
</evidence>
<name>A0A0F5PV71_9HYPH</name>
<evidence type="ECO:0000313" key="6">
    <source>
        <dbReference type="EMBL" id="SFD26501.1"/>
    </source>
</evidence>
<dbReference type="PATRIC" id="fig|728005.3.peg.862"/>
<evidence type="ECO:0000313" key="7">
    <source>
        <dbReference type="Proteomes" id="UP000033519"/>
    </source>
</evidence>
<reference evidence="5 7" key="1">
    <citation type="submission" date="2015-03" db="EMBL/GenBank/DDBJ databases">
        <authorList>
            <person name="Lepp D."/>
            <person name="Hassan Y.I."/>
            <person name="Li X.-Z."/>
            <person name="Zhou T."/>
        </authorList>
    </citation>
    <scope>NUCLEOTIDE SEQUENCE [LARGE SCALE GENOMIC DNA]</scope>
    <source>
        <strain evidence="5 7">Cr7-05</strain>
    </source>
</reference>
<evidence type="ECO:0000256" key="3">
    <source>
        <dbReference type="ARBA" id="ARBA00040298"/>
    </source>
</evidence>
<evidence type="ECO:0000313" key="8">
    <source>
        <dbReference type="Proteomes" id="UP000182258"/>
    </source>
</evidence>
<protein>
    <recommendedName>
        <fullName evidence="3">Pyridine nucleotide-disulfide oxidoreductase domain-containing protein 2</fullName>
    </recommendedName>
</protein>
<comment type="subunit">
    <text evidence="2">Interacts with COX5B; this interaction may contribute to localize PYROXD2 to the inner face of the inner mitochondrial membrane.</text>
</comment>
<dbReference type="EMBL" id="FOMB01000034">
    <property type="protein sequence ID" value="SFD26501.1"/>
    <property type="molecule type" value="Genomic_DNA"/>
</dbReference>
<comment type="function">
    <text evidence="1">Probable oxidoreductase that may play a role as regulator of mitochondrial function.</text>
</comment>
<dbReference type="Gene3D" id="3.50.50.60">
    <property type="entry name" value="FAD/NAD(P)-binding domain"/>
    <property type="match status" value="2"/>
</dbReference>
<dbReference type="PANTHER" id="PTHR10668">
    <property type="entry name" value="PHYTOENE DEHYDROGENASE"/>
    <property type="match status" value="1"/>
</dbReference>
<sequence>MSEYDAIVVGAGVNGLAAAVHLSQRGWRVLVLEKSAKPGGAVRTEEITLPGYRHDLYAMNLSMFAGSAFYAEHKASLDAQGLAFVPASDSFASPFPNGSWLGVSTDLDTTAARIAAISPADAATWRRMAADFATEAPFIGGIMGQPMPSLGAVRLLVKAWREKGLDWVRDMVRLLLSSPRNYLDPRFESAEVRALMAAWGLHLDFGPDVAGGAVFPYLESMANQNFGMVIGQGGADTIIKAMVGVIEAAGGTLRCSAEVAQVTRSNGRASGVTLSDGTQLAAKRAVIANTHPSLLANKLVPGIDKRFAKAARDFRAGPGAMMIHLALDSLPDWSAGEELKRFAYVHLAPSYDMMSAVYHEAMSGLLPREPVLVVGQPTALDPARAPDGKHILWVQVRVVPYDIVGDAEGVITARDWDAAKGPYSERVLDLIERYAPGLRSKILSSTVISPLDLERSNPNLVRGDSLSGSHHLDQNFLFRPAGGWSRYRTPVKDLYMVGASTWPGAGTGVGSGYMLGKMLAR</sequence>
<dbReference type="EMBL" id="LAPV01000132">
    <property type="protein sequence ID" value="KKC32520.1"/>
    <property type="molecule type" value="Genomic_DNA"/>
</dbReference>
<dbReference type="Proteomes" id="UP000182258">
    <property type="component" value="Unassembled WGS sequence"/>
</dbReference>
<dbReference type="Gene3D" id="3.90.660.50">
    <property type="match status" value="1"/>
</dbReference>
<organism evidence="6 8">
    <name type="scientific">Devosia psychrophila</name>
    <dbReference type="NCBI Taxonomy" id="728005"/>
    <lineage>
        <taxon>Bacteria</taxon>
        <taxon>Pseudomonadati</taxon>
        <taxon>Pseudomonadota</taxon>
        <taxon>Alphaproteobacteria</taxon>
        <taxon>Hyphomicrobiales</taxon>
        <taxon>Devosiaceae</taxon>
        <taxon>Devosia</taxon>
    </lineage>
</organism>
<accession>A0A0F5PV71</accession>
<dbReference type="InterPro" id="IPR036188">
    <property type="entry name" value="FAD/NAD-bd_sf"/>
</dbReference>
<dbReference type="AlphaFoldDB" id="A0A0F5PV71"/>
<dbReference type="STRING" id="728005.SAMN04488059_13423"/>